<evidence type="ECO:0000256" key="3">
    <source>
        <dbReference type="ARBA" id="ARBA00022985"/>
    </source>
</evidence>
<keyword evidence="7" id="KW-1185">Reference proteome</keyword>
<evidence type="ECO:0000256" key="4">
    <source>
        <dbReference type="SAM" id="Coils"/>
    </source>
</evidence>
<dbReference type="Proteomes" id="UP000070186">
    <property type="component" value="Unassembled WGS sequence"/>
</dbReference>
<keyword evidence="3" id="KW-0448">Lipopolysaccharide biosynthesis</keyword>
<evidence type="ECO:0000256" key="2">
    <source>
        <dbReference type="ARBA" id="ARBA00005222"/>
    </source>
</evidence>
<dbReference type="RefSeq" id="WP_066882275.1">
    <property type="nucleotide sequence ID" value="NZ_LODL01000013.1"/>
</dbReference>
<evidence type="ECO:0000259" key="5">
    <source>
        <dbReference type="Pfam" id="PF01755"/>
    </source>
</evidence>
<evidence type="ECO:0000313" key="6">
    <source>
        <dbReference type="EMBL" id="KXB31530.1"/>
    </source>
</evidence>
<reference evidence="6 7" key="1">
    <citation type="submission" date="2015-12" db="EMBL/GenBank/DDBJ databases">
        <title>Nitrous oxide reduction kinetics distinguish bacteria harboring typical versus atypical NosZ.</title>
        <authorList>
            <person name="Yoon S."/>
            <person name="Nissen S."/>
            <person name="Park D."/>
            <person name="Sanford R.A."/>
            <person name="Loeffler F.E."/>
        </authorList>
    </citation>
    <scope>NUCLEOTIDE SEQUENCE [LARGE SCALE GENOMIC DNA]</scope>
    <source>
        <strain evidence="6 7">ATCC BAA-841</strain>
    </source>
</reference>
<dbReference type="STRING" id="281362.AT959_07695"/>
<protein>
    <recommendedName>
        <fullName evidence="5">Glycosyl transferase family 25 domain-containing protein</fullName>
    </recommendedName>
</protein>
<feature type="domain" description="Glycosyl transferase family 25" evidence="5">
    <location>
        <begin position="2"/>
        <end position="178"/>
    </location>
</feature>
<dbReference type="UniPathway" id="UPA00820"/>
<dbReference type="UniPathway" id="UPA00501"/>
<evidence type="ECO:0000256" key="1">
    <source>
        <dbReference type="ARBA" id="ARBA00005068"/>
    </source>
</evidence>
<dbReference type="CDD" id="cd06532">
    <property type="entry name" value="Glyco_transf_25"/>
    <property type="match status" value="1"/>
</dbReference>
<dbReference type="AlphaFoldDB" id="A0A133XKQ7"/>
<gene>
    <name evidence="6" type="ORF">AT959_07695</name>
</gene>
<dbReference type="Pfam" id="PF01755">
    <property type="entry name" value="Glyco_transf_25"/>
    <property type="match status" value="1"/>
</dbReference>
<feature type="coiled-coil region" evidence="4">
    <location>
        <begin position="1"/>
        <end position="28"/>
    </location>
</feature>
<comment type="pathway">
    <text evidence="1">Bacterial outer membrane biogenesis; lipooligosaccharide biosynthesis.</text>
</comment>
<keyword evidence="4" id="KW-0175">Coiled coil</keyword>
<name>A0A133XKQ7_9RHOO</name>
<dbReference type="InterPro" id="IPR002654">
    <property type="entry name" value="Glyco_trans_25"/>
</dbReference>
<accession>A0A133XKQ7</accession>
<dbReference type="EMBL" id="LODL01000013">
    <property type="protein sequence ID" value="KXB31530.1"/>
    <property type="molecule type" value="Genomic_DNA"/>
</dbReference>
<comment type="pathway">
    <text evidence="2">Glycan metabolism; lacto-N-neotetraose biosynthesis.</text>
</comment>
<sequence>MKAFVLNLERHTERRDAIEQQLKTREIEFEILSAVDGQCLSADTLDSVYSPSKTQAFLGRQLTKGEIGCVMSHCMALRRVVSDNLSAALILEDDAFISPMVKNIIDSLDGSILSGDYDVCLLTHVAKYSEWSSRQISGTESFLVPVVDAYLGSGYVVTNRGARRVIDYFSTIYHPFDYWNTFRRKRVIEVKAIVPYVIGQSELSTISELDEERRRISAGVSFGLIESLKRVVRRVIYEKFIYQIVKPILRIRRQPKGGLEKKFDVSQGRKLKAE</sequence>
<dbReference type="GO" id="GO:0009103">
    <property type="term" value="P:lipopolysaccharide biosynthetic process"/>
    <property type="evidence" value="ECO:0007669"/>
    <property type="project" value="UniProtKB-KW"/>
</dbReference>
<comment type="caution">
    <text evidence="6">The sequence shown here is derived from an EMBL/GenBank/DDBJ whole genome shotgun (WGS) entry which is preliminary data.</text>
</comment>
<evidence type="ECO:0000313" key="7">
    <source>
        <dbReference type="Proteomes" id="UP000070186"/>
    </source>
</evidence>
<proteinExistence type="predicted"/>
<organism evidence="6 7">
    <name type="scientific">Dechloromonas denitrificans</name>
    <dbReference type="NCBI Taxonomy" id="281362"/>
    <lineage>
        <taxon>Bacteria</taxon>
        <taxon>Pseudomonadati</taxon>
        <taxon>Pseudomonadota</taxon>
        <taxon>Betaproteobacteria</taxon>
        <taxon>Rhodocyclales</taxon>
        <taxon>Azonexaceae</taxon>
        <taxon>Dechloromonas</taxon>
    </lineage>
</organism>